<dbReference type="GO" id="GO:0046872">
    <property type="term" value="F:metal ion binding"/>
    <property type="evidence" value="ECO:0007669"/>
    <property type="project" value="UniProtKB-KW"/>
</dbReference>
<dbReference type="GeneTree" id="ENSGT01030000234638"/>
<dbReference type="GO" id="GO:0030246">
    <property type="term" value="F:carbohydrate binding"/>
    <property type="evidence" value="ECO:0007669"/>
    <property type="project" value="InterPro"/>
</dbReference>
<evidence type="ECO:0000313" key="21">
    <source>
        <dbReference type="Proteomes" id="UP000314980"/>
    </source>
</evidence>
<dbReference type="InterPro" id="IPR028995">
    <property type="entry name" value="Glyco_hydro_57/38_cen_sf"/>
</dbReference>
<evidence type="ECO:0000256" key="13">
    <source>
        <dbReference type="ARBA" id="ARBA00023180"/>
    </source>
</evidence>
<evidence type="ECO:0000256" key="7">
    <source>
        <dbReference type="ARBA" id="ARBA00022833"/>
    </source>
</evidence>
<dbReference type="SUPFAM" id="SSF74650">
    <property type="entry name" value="Galactose mutarotase-like"/>
    <property type="match status" value="1"/>
</dbReference>
<evidence type="ECO:0000256" key="3">
    <source>
        <dbReference type="ARBA" id="ARBA00009792"/>
    </source>
</evidence>
<dbReference type="Proteomes" id="UP000314980">
    <property type="component" value="Unassembled WGS sequence"/>
</dbReference>
<dbReference type="PANTHER" id="PTHR11607:SF57">
    <property type="entry name" value="ALPHA-MANNOSIDASE 2X"/>
    <property type="match status" value="1"/>
</dbReference>
<evidence type="ECO:0000256" key="11">
    <source>
        <dbReference type="ARBA" id="ARBA00023136"/>
    </source>
</evidence>
<dbReference type="Pfam" id="PF07748">
    <property type="entry name" value="Glyco_hydro_38C"/>
    <property type="match status" value="1"/>
</dbReference>
<keyword evidence="5 17" id="KW-0479">Metal-binding</keyword>
<dbReference type="EC" id="3.2.1.-" evidence="17"/>
<comment type="similarity">
    <text evidence="3 17">Belongs to the glycosyl hydrolase 38 family.</text>
</comment>
<dbReference type="InterPro" id="IPR027291">
    <property type="entry name" value="Glyco_hydro_38_N_sf"/>
</dbReference>
<protein>
    <recommendedName>
        <fullName evidence="17">Alpha-mannosidase</fullName>
        <ecNumber evidence="17">3.2.1.-</ecNumber>
    </recommendedName>
</protein>
<dbReference type="GO" id="GO:0006491">
    <property type="term" value="P:N-glycan processing"/>
    <property type="evidence" value="ECO:0007669"/>
    <property type="project" value="TreeGrafter"/>
</dbReference>
<keyword evidence="13" id="KW-0325">Glycoprotein</keyword>
<dbReference type="SUPFAM" id="SSF88713">
    <property type="entry name" value="Glycoside hydrolase/deacetylase"/>
    <property type="match status" value="1"/>
</dbReference>
<evidence type="ECO:0000256" key="6">
    <source>
        <dbReference type="ARBA" id="ARBA00022801"/>
    </source>
</evidence>
<keyword evidence="14 17" id="KW-0326">Glycosidase</keyword>
<reference evidence="20" key="3">
    <citation type="submission" date="2025-09" db="UniProtKB">
        <authorList>
            <consortium name="Ensembl"/>
        </authorList>
    </citation>
    <scope>IDENTIFICATION</scope>
</reference>
<dbReference type="AlphaFoldDB" id="A0A4W6EI05"/>
<evidence type="ECO:0000256" key="5">
    <source>
        <dbReference type="ARBA" id="ARBA00022723"/>
    </source>
</evidence>
<dbReference type="FunFam" id="3.20.110.10:FF:000003">
    <property type="entry name" value="Alpha-mannosidase"/>
    <property type="match status" value="1"/>
</dbReference>
<dbReference type="Ensembl" id="ENSLCAT00010037665.1">
    <property type="protein sequence ID" value="ENSLCAP00010036802.1"/>
    <property type="gene ID" value="ENSLCAG00010017170.1"/>
</dbReference>
<dbReference type="InterPro" id="IPR050843">
    <property type="entry name" value="Glycosyl_Hydrlase_38"/>
</dbReference>
<keyword evidence="12" id="KW-1015">Disulfide bond</keyword>
<dbReference type="Gene3D" id="2.60.40.1180">
    <property type="entry name" value="Golgi alpha-mannosidase II"/>
    <property type="match status" value="1"/>
</dbReference>
<comment type="subcellular location">
    <subcellularLocation>
        <location evidence="1">Golgi apparatus membrane</location>
        <topology evidence="1">Single-pass type II membrane protein</topology>
    </subcellularLocation>
</comment>
<keyword evidence="11 18" id="KW-0472">Membrane</keyword>
<dbReference type="Gene3D" id="1.20.1270.50">
    <property type="entry name" value="Glycoside hydrolase family 38, central domain"/>
    <property type="match status" value="1"/>
</dbReference>
<evidence type="ECO:0000256" key="15">
    <source>
        <dbReference type="ARBA" id="ARBA00059516"/>
    </source>
</evidence>
<evidence type="ECO:0000313" key="20">
    <source>
        <dbReference type="Ensembl" id="ENSLCAP00010036802.1"/>
    </source>
</evidence>
<dbReference type="GO" id="GO:0000139">
    <property type="term" value="C:Golgi membrane"/>
    <property type="evidence" value="ECO:0007669"/>
    <property type="project" value="UniProtKB-SubCell"/>
</dbReference>
<dbReference type="InterPro" id="IPR011682">
    <property type="entry name" value="Glyco_hydro_38_C"/>
</dbReference>
<evidence type="ECO:0000256" key="14">
    <source>
        <dbReference type="ARBA" id="ARBA00023295"/>
    </source>
</evidence>
<name>A0A4W6EI05_LATCA</name>
<evidence type="ECO:0000256" key="10">
    <source>
        <dbReference type="ARBA" id="ARBA00023034"/>
    </source>
</evidence>
<evidence type="ECO:0000256" key="1">
    <source>
        <dbReference type="ARBA" id="ARBA00004323"/>
    </source>
</evidence>
<evidence type="ECO:0000256" key="16">
    <source>
        <dbReference type="ARBA" id="ARBA00093232"/>
    </source>
</evidence>
<dbReference type="PANTHER" id="PTHR11607">
    <property type="entry name" value="ALPHA-MANNOSIDASE"/>
    <property type="match status" value="1"/>
</dbReference>
<keyword evidence="7 17" id="KW-0862">Zinc</keyword>
<comment type="function">
    <text evidence="15">Catalyzes the first committed step in the biosynthesis of complex N-glycans. It controls conversion of high mannose to complex N-glycans; the final hydrolytic step in the N-glycan maturation pathway.</text>
</comment>
<dbReference type="InterPro" id="IPR000602">
    <property type="entry name" value="Glyco_hydro_38_N"/>
</dbReference>
<evidence type="ECO:0000256" key="4">
    <source>
        <dbReference type="ARBA" id="ARBA00022692"/>
    </source>
</evidence>
<dbReference type="SUPFAM" id="SSF88688">
    <property type="entry name" value="Families 57/38 glycoside transferase middle domain"/>
    <property type="match status" value="1"/>
</dbReference>
<evidence type="ECO:0000256" key="9">
    <source>
        <dbReference type="ARBA" id="ARBA00022989"/>
    </source>
</evidence>
<accession>A0A4W6EI05</accession>
<comment type="catalytic activity">
    <reaction evidence="16">
        <text>N(4)-{beta-D-GlcNAc-(1-&gt;2)-alpha-D-Man-(1-&gt;3)-[alpha-D-Man-(1-&gt;3)-[alpha-D-Man-(1-&gt;6)]-alpha-D-Man-(1-&gt;6)]-beta-D-Man-(1-&gt;4)-beta-D-GlcNAc-(1-&gt;4)-beta-D-GlcNAc}-L-asparaginyl-[protein] + 2 H2O = 2 alpha-D-mannopyranose + an N(4)-{beta-D-GlcNAc-(1-&gt;2)-alpha-D-Man-(1-&gt;3)-[alpha-D-Man-(1-&gt;6)]-beta-D-Man-(1-&gt;4)-beta-D-GlcNAc-(1-&gt;4)-beta-D-GlcNAc}-L-asparaginyl-[protein]</text>
        <dbReference type="Rhea" id="RHEA:56052"/>
        <dbReference type="Rhea" id="RHEA-COMP:14368"/>
        <dbReference type="Rhea" id="RHEA-COMP:14369"/>
        <dbReference type="ChEBI" id="CHEBI:15377"/>
        <dbReference type="ChEBI" id="CHEBI:28729"/>
        <dbReference type="ChEBI" id="CHEBI:60615"/>
        <dbReference type="ChEBI" id="CHEBI:60625"/>
        <dbReference type="EC" id="3.2.1.114"/>
    </reaction>
</comment>
<keyword evidence="10" id="KW-0333">Golgi apparatus</keyword>
<sequence>MKLRKQVTVCGGAIFCVAVFSLYLMLDRVQHDPARRQNGGNFPRSQISVLQNRIEQLEQLLEENHQIISHIKDSVMELTDTGAVSPSGHLPFRSANGSWVLPFDGRPTFLAVKPQDCQFAVGSHGQADVQMLDVYSLLKFDNPDGGVWKQGFDITYDPDEWDNEPLQVFVVPHSHNDPGWIKTFDKYFTDQTQHILNNMVVKLPEDPRRKFIWSEISFFSKWWETADIHKQEAVRKLIHAGQLEIVTGGWVMTDEANVHYFAMIDQLIEGHQWLERNLGVTPRSGWAVDPFGHSATMPYLLKKANLTSMLIQRVHYSIKKHFASTRSLEFMWRQAWDTGSSTDIFCHMMPFYSYDVPHTCGPDPKICCQFDFKRLPGGRINCPWKVPPKTVVEANVAERAHLLLDQYRKKSKLYRSKVLLVPLGDDFRYDKALEWDQQYINYQKLFDYMNSHPEMHVQAQFGTLTDYFNAVYKTHGVAQGTRPADYPVLSGDFFAYADREDHYWTGYFTSRPFYKSLDRVIESHLRGAEILYSLAVANARHAGMEGRYPVSDYALLVDARRSVGLFQHHDAITGTAKENVVIDYGTKLLRSLIGLKRVIINAAHFLVMKNKEFYRFYQTEPFLETDDRRATQDSLPQRTLIELDPAGPRYLVLFNPIEQERLCVVTVLVNTVRVRVLTEDGQTLPVQLSAQWSSASQMSAEATFMVRLPPLGLAVFHLYDSPDSPMTLRSDTLLRLSGRGVAARAADPLPVRSQQSDPQTFYISSQSLTLGFSGTTGLLEVCRKDDPQEVKVQMQFVVYGTRPSKDKSGAYLFLPDGKAKVFSQLTCLSVYFRLWHKFSSEWFAFLFLGVDGLSIDITTMVDIRDQTNKELAMRLVTDIQSGDVFYTDLNGFQMQPRRHYLKLPLQANFYPMPSQAYIQDSHHRLTLHTAQSLGVSSLESGQLEVIMDRRLMQDDNRGLGQGLKDNKKTANHFRLLLERRSTGNKMMDSATTSFPSILSHMTNAILNHEVLALPVLPKRRGIPPLQTFAPLKSILPCDFHLLNLRSIQSQDPHSPSPYTALILHRLALDCGQVRLSVSGLFKNLDLQLLQPMSLTLMHAGTPLANDSTISLDPMEISVFKLKLR</sequence>
<evidence type="ECO:0000256" key="8">
    <source>
        <dbReference type="ARBA" id="ARBA00022968"/>
    </source>
</evidence>
<dbReference type="InterPro" id="IPR015341">
    <property type="entry name" value="Glyco_hydro_38_cen"/>
</dbReference>
<comment type="pathway">
    <text evidence="2">Protein modification; protein glycosylation.</text>
</comment>
<keyword evidence="4 18" id="KW-0812">Transmembrane</keyword>
<dbReference type="InterPro" id="IPR037094">
    <property type="entry name" value="Glyco_hydro_38_cen_sf"/>
</dbReference>
<dbReference type="FunFam" id="2.60.40.1180:FF:000009">
    <property type="entry name" value="Alpha-mannosidase"/>
    <property type="match status" value="1"/>
</dbReference>
<feature type="transmembrane region" description="Helical" evidence="18">
    <location>
        <begin position="7"/>
        <end position="26"/>
    </location>
</feature>
<reference evidence="21" key="1">
    <citation type="submission" date="2015-09" db="EMBL/GenBank/DDBJ databases">
        <authorList>
            <person name="Sai Rama Sridatta P."/>
        </authorList>
    </citation>
    <scope>NUCLEOTIDE SEQUENCE [LARGE SCALE GENOMIC DNA]</scope>
</reference>
<organism evidence="20 21">
    <name type="scientific">Lates calcarifer</name>
    <name type="common">Barramundi</name>
    <name type="synonym">Holocentrus calcarifer</name>
    <dbReference type="NCBI Taxonomy" id="8187"/>
    <lineage>
        <taxon>Eukaryota</taxon>
        <taxon>Metazoa</taxon>
        <taxon>Chordata</taxon>
        <taxon>Craniata</taxon>
        <taxon>Vertebrata</taxon>
        <taxon>Euteleostomi</taxon>
        <taxon>Actinopterygii</taxon>
        <taxon>Neopterygii</taxon>
        <taxon>Teleostei</taxon>
        <taxon>Neoteleostei</taxon>
        <taxon>Acanthomorphata</taxon>
        <taxon>Carangaria</taxon>
        <taxon>Carangaria incertae sedis</taxon>
        <taxon>Centropomidae</taxon>
        <taxon>Lates</taxon>
    </lineage>
</organism>
<keyword evidence="6 17" id="KW-0378">Hydrolase</keyword>
<dbReference type="Gene3D" id="2.70.98.30">
    <property type="entry name" value="Golgi alpha-mannosidase II, domain 4"/>
    <property type="match status" value="1"/>
</dbReference>
<reference evidence="20" key="2">
    <citation type="submission" date="2025-08" db="UniProtKB">
        <authorList>
            <consortium name="Ensembl"/>
        </authorList>
    </citation>
    <scope>IDENTIFICATION</scope>
</reference>
<keyword evidence="21" id="KW-1185">Reference proteome</keyword>
<gene>
    <name evidence="20" type="primary">MAN2A2</name>
</gene>
<dbReference type="Pfam" id="PF09261">
    <property type="entry name" value="Alpha-mann_mid"/>
    <property type="match status" value="1"/>
</dbReference>
<dbReference type="FunFam" id="1.20.1270.50:FF:000001">
    <property type="entry name" value="Alpha-mannosidase"/>
    <property type="match status" value="1"/>
</dbReference>
<comment type="cofactor">
    <cofactor evidence="17">
        <name>Zn(2+)</name>
        <dbReference type="ChEBI" id="CHEBI:29105"/>
    </cofactor>
    <text evidence="17">Binds 1 zinc ion per subunit.</text>
</comment>
<feature type="domain" description="Glycoside hydrolase family 38 central" evidence="19">
    <location>
        <begin position="502"/>
        <end position="588"/>
    </location>
</feature>
<dbReference type="SMART" id="SM00872">
    <property type="entry name" value="Alpha-mann_mid"/>
    <property type="match status" value="1"/>
</dbReference>
<keyword evidence="8" id="KW-0735">Signal-anchor</keyword>
<evidence type="ECO:0000256" key="18">
    <source>
        <dbReference type="SAM" id="Phobius"/>
    </source>
</evidence>
<dbReference type="FunFam" id="2.70.98.30:FF:000002">
    <property type="entry name" value="Alpha-mannosidase"/>
    <property type="match status" value="1"/>
</dbReference>
<dbReference type="GO" id="GO:0006013">
    <property type="term" value="P:mannose metabolic process"/>
    <property type="evidence" value="ECO:0007669"/>
    <property type="project" value="InterPro"/>
</dbReference>
<evidence type="ECO:0000256" key="2">
    <source>
        <dbReference type="ARBA" id="ARBA00004922"/>
    </source>
</evidence>
<dbReference type="InterPro" id="IPR013780">
    <property type="entry name" value="Glyco_hydro_b"/>
</dbReference>
<dbReference type="Gene3D" id="3.20.110.10">
    <property type="entry name" value="Glycoside hydrolase 38, N terminal domain"/>
    <property type="match status" value="1"/>
</dbReference>
<dbReference type="Pfam" id="PF01074">
    <property type="entry name" value="Glyco_hydro_38N"/>
    <property type="match status" value="1"/>
</dbReference>
<dbReference type="GO" id="GO:0004572">
    <property type="term" value="F:mannosyl-oligosaccharide 1,3-1,6-alpha-mannosidase activity"/>
    <property type="evidence" value="ECO:0007669"/>
    <property type="project" value="UniProtKB-EC"/>
</dbReference>
<evidence type="ECO:0000256" key="17">
    <source>
        <dbReference type="RuleBase" id="RU361199"/>
    </source>
</evidence>
<dbReference type="InterPro" id="IPR011013">
    <property type="entry name" value="Gal_mutarotase_sf_dom"/>
</dbReference>
<keyword evidence="9 18" id="KW-1133">Transmembrane helix</keyword>
<evidence type="ECO:0000259" key="19">
    <source>
        <dbReference type="SMART" id="SM00872"/>
    </source>
</evidence>
<proteinExistence type="inferred from homology"/>
<evidence type="ECO:0000256" key="12">
    <source>
        <dbReference type="ARBA" id="ARBA00023157"/>
    </source>
</evidence>
<dbReference type="InterPro" id="IPR011330">
    <property type="entry name" value="Glyco_hydro/deAcase_b/a-brl"/>
</dbReference>